<dbReference type="InterPro" id="IPR000719">
    <property type="entry name" value="Prot_kinase_dom"/>
</dbReference>
<accession>A0A9N8V7Q5</accession>
<dbReference type="Proteomes" id="UP000789342">
    <property type="component" value="Unassembled WGS sequence"/>
</dbReference>
<evidence type="ECO:0000313" key="3">
    <source>
        <dbReference type="EMBL" id="CAG8440183.1"/>
    </source>
</evidence>
<gene>
    <name evidence="3" type="ORF">AMORRO_LOCUS219</name>
</gene>
<keyword evidence="1" id="KW-0547">Nucleotide-binding</keyword>
<dbReference type="OrthoDB" id="2444716at2759"/>
<proteinExistence type="predicted"/>
<keyword evidence="4" id="KW-1185">Reference proteome</keyword>
<feature type="domain" description="Protein kinase" evidence="2">
    <location>
        <begin position="34"/>
        <end position="360"/>
    </location>
</feature>
<dbReference type="Pfam" id="PF00069">
    <property type="entry name" value="Pkinase"/>
    <property type="match status" value="1"/>
</dbReference>
<comment type="caution">
    <text evidence="3">The sequence shown here is derived from an EMBL/GenBank/DDBJ whole genome shotgun (WGS) entry which is preliminary data.</text>
</comment>
<protein>
    <submittedName>
        <fullName evidence="3">1521_t:CDS:1</fullName>
    </submittedName>
</protein>
<dbReference type="PROSITE" id="PS00107">
    <property type="entry name" value="PROTEIN_KINASE_ATP"/>
    <property type="match status" value="1"/>
</dbReference>
<dbReference type="Gene3D" id="3.30.200.20">
    <property type="entry name" value="Phosphorylase Kinase, domain 1"/>
    <property type="match status" value="1"/>
</dbReference>
<sequence>MLSNKIHQTEDDHKKWLDDAIKKGTIIKYDFSTFRVIKSIGQGSFGKVFRASSSQFENPVALKAIPINDRFNIELLVNELKQHNKIASHKNILKFYGITIDESKEPPTFILVIEETPVSGTPVDYVNIYKECWELSPGRRPTIEKVVEVLENVNLDRVISEEEIDNLYFSSGVGGKQSGIHSDLSDRTSSSDSDEFFQQRLDEIEETCTDLGMPFKFSVGSDIYQKLSSFRELDSIIVDPEIIGHINNNIKDTINKQFFQQLLQLFVKRLKDSAEPKMLVKHIDDFIDQHDKDREKLFKRLLTLEEHPTFSCLIGFFYGYGICCVDSNHNAFKMYNKAIRNITEKSSLGQLGRLCSKRAIETKCGSKSGWKGVTATSKILY</sequence>
<organism evidence="3 4">
    <name type="scientific">Acaulospora morrowiae</name>
    <dbReference type="NCBI Taxonomy" id="94023"/>
    <lineage>
        <taxon>Eukaryota</taxon>
        <taxon>Fungi</taxon>
        <taxon>Fungi incertae sedis</taxon>
        <taxon>Mucoromycota</taxon>
        <taxon>Glomeromycotina</taxon>
        <taxon>Glomeromycetes</taxon>
        <taxon>Diversisporales</taxon>
        <taxon>Acaulosporaceae</taxon>
        <taxon>Acaulospora</taxon>
    </lineage>
</organism>
<feature type="binding site" evidence="1">
    <location>
        <position position="63"/>
    </location>
    <ligand>
        <name>ATP</name>
        <dbReference type="ChEBI" id="CHEBI:30616"/>
    </ligand>
</feature>
<dbReference type="PROSITE" id="PS50011">
    <property type="entry name" value="PROTEIN_KINASE_DOM"/>
    <property type="match status" value="1"/>
</dbReference>
<dbReference type="GO" id="GO:0004672">
    <property type="term" value="F:protein kinase activity"/>
    <property type="evidence" value="ECO:0007669"/>
    <property type="project" value="InterPro"/>
</dbReference>
<dbReference type="GO" id="GO:0005524">
    <property type="term" value="F:ATP binding"/>
    <property type="evidence" value="ECO:0007669"/>
    <property type="project" value="UniProtKB-UniRule"/>
</dbReference>
<evidence type="ECO:0000313" key="4">
    <source>
        <dbReference type="Proteomes" id="UP000789342"/>
    </source>
</evidence>
<dbReference type="InterPro" id="IPR011009">
    <property type="entry name" value="Kinase-like_dom_sf"/>
</dbReference>
<keyword evidence="1" id="KW-0067">ATP-binding</keyword>
<name>A0A9N8V7Q5_9GLOM</name>
<dbReference type="AlphaFoldDB" id="A0A9N8V7Q5"/>
<dbReference type="SUPFAM" id="SSF56112">
    <property type="entry name" value="Protein kinase-like (PK-like)"/>
    <property type="match status" value="1"/>
</dbReference>
<dbReference type="InterPro" id="IPR017441">
    <property type="entry name" value="Protein_kinase_ATP_BS"/>
</dbReference>
<reference evidence="3" key="1">
    <citation type="submission" date="2021-06" db="EMBL/GenBank/DDBJ databases">
        <authorList>
            <person name="Kallberg Y."/>
            <person name="Tangrot J."/>
            <person name="Rosling A."/>
        </authorList>
    </citation>
    <scope>NUCLEOTIDE SEQUENCE</scope>
    <source>
        <strain evidence="3">CL551</strain>
    </source>
</reference>
<evidence type="ECO:0000259" key="2">
    <source>
        <dbReference type="PROSITE" id="PS50011"/>
    </source>
</evidence>
<dbReference type="EMBL" id="CAJVPV010000050">
    <property type="protein sequence ID" value="CAG8440183.1"/>
    <property type="molecule type" value="Genomic_DNA"/>
</dbReference>
<evidence type="ECO:0000256" key="1">
    <source>
        <dbReference type="PROSITE-ProRule" id="PRU10141"/>
    </source>
</evidence>